<reference evidence="1 2" key="1">
    <citation type="submission" date="2024-05" db="EMBL/GenBank/DDBJ databases">
        <authorList>
            <person name="Duchaud E."/>
        </authorList>
    </citation>
    <scope>NUCLEOTIDE SEQUENCE [LARGE SCALE GENOMIC DNA]</scope>
    <source>
        <strain evidence="1">Ena-SAMPLE-TAB-13-05-2024-13:56:06:370-140309</strain>
    </source>
</reference>
<dbReference type="EMBL" id="OZ038524">
    <property type="protein sequence ID" value="CAL2079190.1"/>
    <property type="molecule type" value="Genomic_DNA"/>
</dbReference>
<evidence type="ECO:0000313" key="2">
    <source>
        <dbReference type="Proteomes" id="UP001497514"/>
    </source>
</evidence>
<gene>
    <name evidence="1" type="ORF">TD3509T_0786</name>
</gene>
<sequence length="69" mass="8039">MKKIRLHPDLKKQIAKELECSGQTVDMSLVFVFNSDKSKNIRKRAIELLQQDVKRAVELTQEEVDNLNQ</sequence>
<dbReference type="RefSeq" id="WP_101903547.1">
    <property type="nucleotide sequence ID" value="NZ_OZ038524.1"/>
</dbReference>
<dbReference type="Proteomes" id="UP001497514">
    <property type="component" value="Chromosome"/>
</dbReference>
<keyword evidence="2" id="KW-1185">Reference proteome</keyword>
<organism evidence="1 2">
    <name type="scientific">Tenacibaculum dicentrarchi</name>
    <dbReference type="NCBI Taxonomy" id="669041"/>
    <lineage>
        <taxon>Bacteria</taxon>
        <taxon>Pseudomonadati</taxon>
        <taxon>Bacteroidota</taxon>
        <taxon>Flavobacteriia</taxon>
        <taxon>Flavobacteriales</taxon>
        <taxon>Flavobacteriaceae</taxon>
        <taxon>Tenacibaculum</taxon>
    </lineage>
</organism>
<protein>
    <submittedName>
        <fullName evidence="1">Uncharacterized protein</fullName>
    </submittedName>
</protein>
<name>A0ABP1EJE3_9FLAO</name>
<evidence type="ECO:0000313" key="1">
    <source>
        <dbReference type="EMBL" id="CAL2079190.1"/>
    </source>
</evidence>
<proteinExistence type="predicted"/>
<accession>A0ABP1EJE3</accession>